<dbReference type="InterPro" id="IPR029062">
    <property type="entry name" value="Class_I_gatase-like"/>
</dbReference>
<dbReference type="PANTHER" id="PTHR42695">
    <property type="entry name" value="GLUTAMINE AMIDOTRANSFERASE YLR126C-RELATED"/>
    <property type="match status" value="1"/>
</dbReference>
<dbReference type="InterPro" id="IPR044992">
    <property type="entry name" value="ChyE-like"/>
</dbReference>
<dbReference type="AlphaFoldDB" id="A0A7W6RA41"/>
<dbReference type="GO" id="GO:0005829">
    <property type="term" value="C:cytosol"/>
    <property type="evidence" value="ECO:0007669"/>
    <property type="project" value="TreeGrafter"/>
</dbReference>
<dbReference type="PRINTS" id="PR00096">
    <property type="entry name" value="GATASE"/>
</dbReference>
<feature type="domain" description="Glutamine amidotransferase" evidence="1">
    <location>
        <begin position="62"/>
        <end position="202"/>
    </location>
</feature>
<organism evidence="2 3">
    <name type="scientific">Roseospira visakhapatnamensis</name>
    <dbReference type="NCBI Taxonomy" id="390880"/>
    <lineage>
        <taxon>Bacteria</taxon>
        <taxon>Pseudomonadati</taxon>
        <taxon>Pseudomonadota</taxon>
        <taxon>Alphaproteobacteria</taxon>
        <taxon>Rhodospirillales</taxon>
        <taxon>Rhodospirillaceae</taxon>
        <taxon>Roseospira</taxon>
    </lineage>
</organism>
<reference evidence="2 3" key="1">
    <citation type="submission" date="2020-08" db="EMBL/GenBank/DDBJ databases">
        <title>Genome sequencing of Purple Non-Sulfur Bacteria from various extreme environments.</title>
        <authorList>
            <person name="Mayer M."/>
        </authorList>
    </citation>
    <scope>NUCLEOTIDE SEQUENCE [LARGE SCALE GENOMIC DNA]</scope>
    <source>
        <strain evidence="2 3">JA131</strain>
    </source>
</reference>
<keyword evidence="2" id="KW-0436">Ligase</keyword>
<keyword evidence="3" id="KW-1185">Reference proteome</keyword>
<sequence>MPPVPPVPSSASPPRDPRAPILVIVHQAHSTCGRVGAVLRARGHILDRRVPLLGDPLPADLSGHAGVVVFGGPMSANDDHRDGIRAELAVLERAMGAGLPVLGICLGAQMMARVAGARVSRHPAERVQIGYYPLWPTAAGRRRGLFDGETPAEVYHWHTEGFDLPPGATLLARGPDFPNQAFALGERALGIQFHPEVTHEMMERWIHKAAPMLMLPGARPAEDHRAGRRRFDAAVARWVERFLDRWLG</sequence>
<dbReference type="PANTHER" id="PTHR42695:SF5">
    <property type="entry name" value="GLUTAMINE AMIDOTRANSFERASE YLR126C-RELATED"/>
    <property type="match status" value="1"/>
</dbReference>
<dbReference type="RefSeq" id="WP_184042183.1">
    <property type="nucleotide sequence ID" value="NZ_JACIGK010000001.1"/>
</dbReference>
<dbReference type="Gene3D" id="3.40.50.880">
    <property type="match status" value="1"/>
</dbReference>
<dbReference type="EC" id="6.3.5.2" evidence="2"/>
<accession>A0A7W6RA41</accession>
<dbReference type="EMBL" id="JACIGK010000001">
    <property type="protein sequence ID" value="MBB4264552.1"/>
    <property type="molecule type" value="Genomic_DNA"/>
</dbReference>
<protein>
    <submittedName>
        <fullName evidence="2">GMP synthase (Glutamine-hydrolyzing)</fullName>
        <ecNumber evidence="2">6.3.5.2</ecNumber>
    </submittedName>
</protein>
<dbReference type="Pfam" id="PF00117">
    <property type="entry name" value="GATase"/>
    <property type="match status" value="1"/>
</dbReference>
<dbReference type="Proteomes" id="UP000554286">
    <property type="component" value="Unassembled WGS sequence"/>
</dbReference>
<dbReference type="PROSITE" id="PS51273">
    <property type="entry name" value="GATASE_TYPE_1"/>
    <property type="match status" value="1"/>
</dbReference>
<evidence type="ECO:0000313" key="2">
    <source>
        <dbReference type="EMBL" id="MBB4264552.1"/>
    </source>
</evidence>
<evidence type="ECO:0000313" key="3">
    <source>
        <dbReference type="Proteomes" id="UP000554286"/>
    </source>
</evidence>
<evidence type="ECO:0000259" key="1">
    <source>
        <dbReference type="Pfam" id="PF00117"/>
    </source>
</evidence>
<dbReference type="GO" id="GO:0003922">
    <property type="term" value="F:GMP synthase (glutamine-hydrolyzing) activity"/>
    <property type="evidence" value="ECO:0007669"/>
    <property type="project" value="UniProtKB-EC"/>
</dbReference>
<gene>
    <name evidence="2" type="ORF">GGD89_000158</name>
</gene>
<name>A0A7W6RA41_9PROT</name>
<proteinExistence type="predicted"/>
<dbReference type="InterPro" id="IPR017926">
    <property type="entry name" value="GATASE"/>
</dbReference>
<dbReference type="CDD" id="cd01741">
    <property type="entry name" value="GATase1_1"/>
    <property type="match status" value="1"/>
</dbReference>
<dbReference type="SUPFAM" id="SSF52317">
    <property type="entry name" value="Class I glutamine amidotransferase-like"/>
    <property type="match status" value="1"/>
</dbReference>
<comment type="caution">
    <text evidence="2">The sequence shown here is derived from an EMBL/GenBank/DDBJ whole genome shotgun (WGS) entry which is preliminary data.</text>
</comment>